<reference evidence="1" key="1">
    <citation type="submission" date="2020-04" db="EMBL/GenBank/DDBJ databases">
        <authorList>
            <person name="Alioto T."/>
            <person name="Alioto T."/>
            <person name="Gomez Garrido J."/>
        </authorList>
    </citation>
    <scope>NUCLEOTIDE SEQUENCE</scope>
    <source>
        <strain evidence="1">A484AB</strain>
    </source>
</reference>
<evidence type="ECO:0000313" key="1">
    <source>
        <dbReference type="EMBL" id="CAB4042322.1"/>
    </source>
</evidence>
<sequence length="159" mass="18367">MEDYLASSNNQTKYGAFKVVLTFYGGKPMGRRQKVAFDTRANVDTSPRLTRLLPIIKGSRLTQRRRAIVDEEKERELITLALNAKQLQFFVARTPSDFTARCIHAANDFLVVKEQIVNSKDWKIRTNITISRKLDSRYGLFKLSSALPRFYETKTMIIM</sequence>
<dbReference type="AlphaFoldDB" id="A0A7D9K7L6"/>
<comment type="caution">
    <text evidence="1">The sequence shown here is derived from an EMBL/GenBank/DDBJ whole genome shotgun (WGS) entry which is preliminary data.</text>
</comment>
<evidence type="ECO:0000313" key="2">
    <source>
        <dbReference type="Proteomes" id="UP001152795"/>
    </source>
</evidence>
<protein>
    <submittedName>
        <fullName evidence="1">Uncharacterized protein</fullName>
    </submittedName>
</protein>
<keyword evidence="2" id="KW-1185">Reference proteome</keyword>
<gene>
    <name evidence="1" type="ORF">PACLA_8A067919</name>
</gene>
<name>A0A7D9K7L6_PARCT</name>
<accession>A0A7D9K7L6</accession>
<dbReference type="EMBL" id="CACRXK020029894">
    <property type="protein sequence ID" value="CAB4042322.1"/>
    <property type="molecule type" value="Genomic_DNA"/>
</dbReference>
<organism evidence="1 2">
    <name type="scientific">Paramuricea clavata</name>
    <name type="common">Red gorgonian</name>
    <name type="synonym">Violescent sea-whip</name>
    <dbReference type="NCBI Taxonomy" id="317549"/>
    <lineage>
        <taxon>Eukaryota</taxon>
        <taxon>Metazoa</taxon>
        <taxon>Cnidaria</taxon>
        <taxon>Anthozoa</taxon>
        <taxon>Octocorallia</taxon>
        <taxon>Malacalcyonacea</taxon>
        <taxon>Plexauridae</taxon>
        <taxon>Paramuricea</taxon>
    </lineage>
</organism>
<dbReference type="OrthoDB" id="5973850at2759"/>
<dbReference type="Proteomes" id="UP001152795">
    <property type="component" value="Unassembled WGS sequence"/>
</dbReference>
<proteinExistence type="predicted"/>